<dbReference type="InterPro" id="IPR031681">
    <property type="entry name" value="YwqH-like"/>
</dbReference>
<evidence type="ECO:0000313" key="2">
    <source>
        <dbReference type="EMBL" id="RIW28242.1"/>
    </source>
</evidence>
<feature type="coiled-coil region" evidence="1">
    <location>
        <begin position="96"/>
        <end position="123"/>
    </location>
</feature>
<dbReference type="EMBL" id="QXIR01000046">
    <property type="protein sequence ID" value="RIW28242.1"/>
    <property type="molecule type" value="Genomic_DNA"/>
</dbReference>
<keyword evidence="1" id="KW-0175">Coiled coil</keyword>
<dbReference type="AlphaFoldDB" id="A0A3A1QNH6"/>
<protein>
    <submittedName>
        <fullName evidence="2">DUF5082 domain-containing protein</fullName>
    </submittedName>
</protein>
<accession>A0A3A1QNH6</accession>
<dbReference type="Proteomes" id="UP000265801">
    <property type="component" value="Unassembled WGS sequence"/>
</dbReference>
<proteinExistence type="predicted"/>
<sequence length="127" mass="14924">MRRSDPLSYISYLLFHLNEKKENLIRLRNAHSSINSLQSEFLQYKPKIKTPELSSSTWHGESARRFVEAREDMDFSYKDIAHSQMDTAVTMIEDKVTTIQAEINSLETSIANERERMERENQREGRA</sequence>
<gene>
    <name evidence="2" type="ORF">D3H55_22010</name>
</gene>
<comment type="caution">
    <text evidence="2">The sequence shown here is derived from an EMBL/GenBank/DDBJ whole genome shotgun (WGS) entry which is preliminary data.</text>
</comment>
<name>A0A3A1QNH6_9BACI</name>
<reference evidence="2 3" key="1">
    <citation type="submission" date="2018-09" db="EMBL/GenBank/DDBJ databases">
        <title>Bacillus saliacetes sp. nov., isolated from Thai shrimp paste (Ka-pi).</title>
        <authorList>
            <person name="Daroonpunt R."/>
            <person name="Tanasupawat S."/>
            <person name="Yiamsombut S."/>
        </authorList>
    </citation>
    <scope>NUCLEOTIDE SEQUENCE [LARGE SCALE GENOMIC DNA]</scope>
    <source>
        <strain evidence="2 3">SKP7-4</strain>
    </source>
</reference>
<evidence type="ECO:0000313" key="3">
    <source>
        <dbReference type="Proteomes" id="UP000265801"/>
    </source>
</evidence>
<organism evidence="2 3">
    <name type="scientific">Bacillus salacetis</name>
    <dbReference type="NCBI Taxonomy" id="2315464"/>
    <lineage>
        <taxon>Bacteria</taxon>
        <taxon>Bacillati</taxon>
        <taxon>Bacillota</taxon>
        <taxon>Bacilli</taxon>
        <taxon>Bacillales</taxon>
        <taxon>Bacillaceae</taxon>
        <taxon>Bacillus</taxon>
    </lineage>
</organism>
<dbReference type="Pfam" id="PF16888">
    <property type="entry name" value="YwqH-like"/>
    <property type="match status" value="1"/>
</dbReference>
<dbReference type="OrthoDB" id="2454201at2"/>
<keyword evidence="3" id="KW-1185">Reference proteome</keyword>
<evidence type="ECO:0000256" key="1">
    <source>
        <dbReference type="SAM" id="Coils"/>
    </source>
</evidence>